<feature type="transmembrane region" description="Helical" evidence="10">
    <location>
        <begin position="410"/>
        <end position="435"/>
    </location>
</feature>
<feature type="transmembrane region" description="Helical" evidence="10">
    <location>
        <begin position="383"/>
        <end position="404"/>
    </location>
</feature>
<feature type="transmembrane region" description="Helical" evidence="10">
    <location>
        <begin position="140"/>
        <end position="158"/>
    </location>
</feature>
<feature type="transmembrane region" description="Helical" evidence="10">
    <location>
        <begin position="164"/>
        <end position="185"/>
    </location>
</feature>
<protein>
    <submittedName>
        <fullName evidence="12">Probable transporter (Major facilitator superfamily)</fullName>
    </submittedName>
</protein>
<dbReference type="GO" id="GO:0000023">
    <property type="term" value="P:maltose metabolic process"/>
    <property type="evidence" value="ECO:0007669"/>
    <property type="project" value="UniProtKB-KW"/>
</dbReference>
<evidence type="ECO:0000313" key="13">
    <source>
        <dbReference type="Proteomes" id="UP000184330"/>
    </source>
</evidence>
<dbReference type="InterPro" id="IPR020846">
    <property type="entry name" value="MFS_dom"/>
</dbReference>
<keyword evidence="6 10" id="KW-0472">Membrane</keyword>
<dbReference type="EMBL" id="FJOG01000027">
    <property type="protein sequence ID" value="CZR64600.1"/>
    <property type="molecule type" value="Genomic_DNA"/>
</dbReference>
<dbReference type="SUPFAM" id="SSF103473">
    <property type="entry name" value="MFS general substrate transporter"/>
    <property type="match status" value="1"/>
</dbReference>
<keyword evidence="13" id="KW-1185">Reference proteome</keyword>
<dbReference type="InterPro" id="IPR005828">
    <property type="entry name" value="MFS_sugar_transport-like"/>
</dbReference>
<feature type="domain" description="Major facilitator superfamily (MFS) profile" evidence="11">
    <location>
        <begin position="63"/>
        <end position="507"/>
    </location>
</feature>
<feature type="transmembrane region" description="Helical" evidence="10">
    <location>
        <begin position="485"/>
        <end position="501"/>
    </location>
</feature>
<feature type="transmembrane region" description="Helical" evidence="10">
    <location>
        <begin position="56"/>
        <end position="76"/>
    </location>
</feature>
<evidence type="ECO:0000256" key="5">
    <source>
        <dbReference type="ARBA" id="ARBA00022989"/>
    </source>
</evidence>
<dbReference type="InterPro" id="IPR003663">
    <property type="entry name" value="Sugar/inositol_transpt"/>
</dbReference>
<dbReference type="OrthoDB" id="6612291at2759"/>
<dbReference type="PROSITE" id="PS50850">
    <property type="entry name" value="MFS"/>
    <property type="match status" value="1"/>
</dbReference>
<accession>A0A1L7XHT0</accession>
<dbReference type="PANTHER" id="PTHR48022:SF5">
    <property type="entry name" value="ALPHA-GLUCOSIDES PERMEASE MPH2-RELATED"/>
    <property type="match status" value="1"/>
</dbReference>
<dbReference type="InterPro" id="IPR005829">
    <property type="entry name" value="Sugar_transporter_CS"/>
</dbReference>
<dbReference type="InterPro" id="IPR036259">
    <property type="entry name" value="MFS_trans_sf"/>
</dbReference>
<dbReference type="PANTHER" id="PTHR48022">
    <property type="entry name" value="PLASTIDIC GLUCOSE TRANSPORTER 4"/>
    <property type="match status" value="1"/>
</dbReference>
<comment type="similarity">
    <text evidence="2 8">Belongs to the major facilitator superfamily. Sugar transporter (TC 2.A.1.1) family.</text>
</comment>
<dbReference type="GO" id="GO:0016020">
    <property type="term" value="C:membrane"/>
    <property type="evidence" value="ECO:0007669"/>
    <property type="project" value="UniProtKB-SubCell"/>
</dbReference>
<sequence>MSPHNNASSHLEIIQVEDGAMNRLAAQNPDIIGMIERAKEATRKEHEMTLMESLRLYPKAIIFSILLSCCIIMEGYDLNLMQGFFAFPPFQKKYGVKGLDGTYQITAAWQSGLTNGAAVGEILGLFINGIASERFGYRKTVLGSLFAVTCFVFILFFAENVQTLEAGEILCGIPWGVFQTLTTVYASEVCPVALRAYLTTFVNLCWVIGTLLGQGVLRGFLDRGDQWAYRIPFAVQWFWPVPIALGVIFAPESPWWLVRKGRNEDAKKALLRLTSRNHPTFNADETIAMMIYTNELEKESAVGTSYLDCFKGVDLRRTEIACTTWAIQNLSGSAFMGFSTYFFEQAGLATTNAFDMAMAQYSLGAIGTIGSWFMMMRFGRRTLYLAGLSTQFTILMITGFLALAPQTNKGASWAIGGMLLAYTFVYDLTVGPVCYSLVPEIPANRLRTKTVVLARNTYNLIGLVNNVIIPRMLNPTAWNWKAKSGFFWAGLCFICAVWTYFRLPEPKGRTYGELDILFENKVSARKFKTAVVDSFQRSSTPLEEGMDEKEGTTATHLESRSEN</sequence>
<feature type="region of interest" description="Disordered" evidence="9">
    <location>
        <begin position="538"/>
        <end position="563"/>
    </location>
</feature>
<feature type="transmembrane region" description="Helical" evidence="10">
    <location>
        <begin position="237"/>
        <end position="258"/>
    </location>
</feature>
<keyword evidence="3 8" id="KW-0813">Transport</keyword>
<evidence type="ECO:0000256" key="1">
    <source>
        <dbReference type="ARBA" id="ARBA00004141"/>
    </source>
</evidence>
<evidence type="ECO:0000313" key="12">
    <source>
        <dbReference type="EMBL" id="CZR64600.1"/>
    </source>
</evidence>
<evidence type="ECO:0000256" key="8">
    <source>
        <dbReference type="RuleBase" id="RU003346"/>
    </source>
</evidence>
<keyword evidence="7" id="KW-0462">Maltose metabolism</keyword>
<feature type="transmembrane region" description="Helical" evidence="10">
    <location>
        <begin position="197"/>
        <end position="217"/>
    </location>
</feature>
<evidence type="ECO:0000256" key="7">
    <source>
        <dbReference type="ARBA" id="ARBA00026248"/>
    </source>
</evidence>
<dbReference type="PROSITE" id="PS00217">
    <property type="entry name" value="SUGAR_TRANSPORT_2"/>
    <property type="match status" value="1"/>
</dbReference>
<comment type="subcellular location">
    <subcellularLocation>
        <location evidence="1">Membrane</location>
        <topology evidence="1">Multi-pass membrane protein</topology>
    </subcellularLocation>
</comment>
<reference evidence="12 13" key="1">
    <citation type="submission" date="2016-03" db="EMBL/GenBank/DDBJ databases">
        <authorList>
            <person name="Ploux O."/>
        </authorList>
    </citation>
    <scope>NUCLEOTIDE SEQUENCE [LARGE SCALE GENOMIC DNA]</scope>
    <source>
        <strain evidence="12 13">UAMH 11012</strain>
    </source>
</reference>
<feature type="transmembrane region" description="Helical" evidence="10">
    <location>
        <begin position="456"/>
        <end position="473"/>
    </location>
</feature>
<gene>
    <name evidence="12" type="ORF">PAC_14498</name>
</gene>
<evidence type="ECO:0000256" key="10">
    <source>
        <dbReference type="SAM" id="Phobius"/>
    </source>
</evidence>
<evidence type="ECO:0000256" key="3">
    <source>
        <dbReference type="ARBA" id="ARBA00022448"/>
    </source>
</evidence>
<dbReference type="InterPro" id="IPR050360">
    <property type="entry name" value="MFS_Sugar_Transporters"/>
</dbReference>
<keyword evidence="4 10" id="KW-0812">Transmembrane</keyword>
<proteinExistence type="inferred from homology"/>
<keyword evidence="5 10" id="KW-1133">Transmembrane helix</keyword>
<evidence type="ECO:0000259" key="11">
    <source>
        <dbReference type="PROSITE" id="PS50850"/>
    </source>
</evidence>
<dbReference type="FunFam" id="1.20.1250.20:FF:000149">
    <property type="entry name" value="MFS transporter, SP family, general alpha glucoside:H+ symporter"/>
    <property type="match status" value="1"/>
</dbReference>
<name>A0A1L7XHT0_9HELO</name>
<dbReference type="Pfam" id="PF00083">
    <property type="entry name" value="Sugar_tr"/>
    <property type="match status" value="1"/>
</dbReference>
<evidence type="ECO:0000256" key="9">
    <source>
        <dbReference type="SAM" id="MobiDB-lite"/>
    </source>
</evidence>
<evidence type="ECO:0000256" key="4">
    <source>
        <dbReference type="ARBA" id="ARBA00022692"/>
    </source>
</evidence>
<evidence type="ECO:0000256" key="2">
    <source>
        <dbReference type="ARBA" id="ARBA00010992"/>
    </source>
</evidence>
<organism evidence="12 13">
    <name type="scientific">Phialocephala subalpina</name>
    <dbReference type="NCBI Taxonomy" id="576137"/>
    <lineage>
        <taxon>Eukaryota</taxon>
        <taxon>Fungi</taxon>
        <taxon>Dikarya</taxon>
        <taxon>Ascomycota</taxon>
        <taxon>Pezizomycotina</taxon>
        <taxon>Leotiomycetes</taxon>
        <taxon>Helotiales</taxon>
        <taxon>Mollisiaceae</taxon>
        <taxon>Phialocephala</taxon>
        <taxon>Phialocephala fortinii species complex</taxon>
    </lineage>
</organism>
<dbReference type="Proteomes" id="UP000184330">
    <property type="component" value="Unassembled WGS sequence"/>
</dbReference>
<dbReference type="AlphaFoldDB" id="A0A1L7XHT0"/>
<dbReference type="GO" id="GO:0005351">
    <property type="term" value="F:carbohydrate:proton symporter activity"/>
    <property type="evidence" value="ECO:0007669"/>
    <property type="project" value="TreeGrafter"/>
</dbReference>
<dbReference type="NCBIfam" id="TIGR00879">
    <property type="entry name" value="SP"/>
    <property type="match status" value="1"/>
</dbReference>
<evidence type="ECO:0000256" key="6">
    <source>
        <dbReference type="ARBA" id="ARBA00023136"/>
    </source>
</evidence>
<dbReference type="Gene3D" id="1.20.1250.20">
    <property type="entry name" value="MFS general substrate transporter like domains"/>
    <property type="match status" value="1"/>
</dbReference>